<dbReference type="Pfam" id="PF07654">
    <property type="entry name" value="C1-set"/>
    <property type="match status" value="1"/>
</dbReference>
<gene>
    <name evidence="4" type="ORF">NDU88_000894</name>
</gene>
<keyword evidence="1" id="KW-1015">Disulfide bond</keyword>
<dbReference type="Proteomes" id="UP001066276">
    <property type="component" value="Chromosome 10"/>
</dbReference>
<name>A0AAV7LXN3_PLEWA</name>
<dbReference type="SMART" id="SM00407">
    <property type="entry name" value="IGc1"/>
    <property type="match status" value="1"/>
</dbReference>
<dbReference type="InterPro" id="IPR013106">
    <property type="entry name" value="Ig_V-set"/>
</dbReference>
<organism evidence="4 5">
    <name type="scientific">Pleurodeles waltl</name>
    <name type="common">Iberian ribbed newt</name>
    <dbReference type="NCBI Taxonomy" id="8319"/>
    <lineage>
        <taxon>Eukaryota</taxon>
        <taxon>Metazoa</taxon>
        <taxon>Chordata</taxon>
        <taxon>Craniata</taxon>
        <taxon>Vertebrata</taxon>
        <taxon>Euteleostomi</taxon>
        <taxon>Amphibia</taxon>
        <taxon>Batrachia</taxon>
        <taxon>Caudata</taxon>
        <taxon>Salamandroidea</taxon>
        <taxon>Salamandridae</taxon>
        <taxon>Pleurodelinae</taxon>
        <taxon>Pleurodeles</taxon>
    </lineage>
</organism>
<dbReference type="InterPro" id="IPR003599">
    <property type="entry name" value="Ig_sub"/>
</dbReference>
<dbReference type="SUPFAM" id="SSF48726">
    <property type="entry name" value="Immunoglobulin"/>
    <property type="match status" value="2"/>
</dbReference>
<dbReference type="AlphaFoldDB" id="A0AAV7LXN3"/>
<dbReference type="InterPro" id="IPR036179">
    <property type="entry name" value="Ig-like_dom_sf"/>
</dbReference>
<dbReference type="InterPro" id="IPR051755">
    <property type="entry name" value="Ig-like_CS_Receptor"/>
</dbReference>
<feature type="domain" description="Ig-like" evidence="3">
    <location>
        <begin position="42"/>
        <end position="154"/>
    </location>
</feature>
<dbReference type="PANTHER" id="PTHR19971">
    <property type="entry name" value="SIGNAL-REGULATORY PROTEIN BETA"/>
    <property type="match status" value="1"/>
</dbReference>
<comment type="caution">
    <text evidence="4">The sequence shown here is derived from an EMBL/GenBank/DDBJ whole genome shotgun (WGS) entry which is preliminary data.</text>
</comment>
<evidence type="ECO:0000313" key="4">
    <source>
        <dbReference type="EMBL" id="KAJ1095738.1"/>
    </source>
</evidence>
<dbReference type="SMART" id="SM00406">
    <property type="entry name" value="IGv"/>
    <property type="match status" value="1"/>
</dbReference>
<dbReference type="SMART" id="SM00409">
    <property type="entry name" value="IG"/>
    <property type="match status" value="1"/>
</dbReference>
<dbReference type="Gene3D" id="2.60.40.10">
    <property type="entry name" value="Immunoglobulins"/>
    <property type="match status" value="2"/>
</dbReference>
<evidence type="ECO:0000313" key="5">
    <source>
        <dbReference type="Proteomes" id="UP001066276"/>
    </source>
</evidence>
<accession>A0AAV7LXN3</accession>
<evidence type="ECO:0000256" key="2">
    <source>
        <dbReference type="ARBA" id="ARBA00023180"/>
    </source>
</evidence>
<sequence>MDRARWLTPRKMDAVNLAETVVQGVLYLLLAFPRQADCSTAPRVLQPQRASFQEGSLAFLTCKVQEGEIQDYNVLWFQTKPGLPPANVLKHGMDGSVYRIHGFTERFQAIRRPENNSHLLQIQGVQTDDSAIYWCMVESGNFSNVACGDGTRLSVFGGQGVLKPSVILLTSDQDPSAPVLYILCVVSHFYPGVLEVTWNINGNATTSEATVAPVLDGDASYSLSSLLELPNHIWRNSPSIACEVRHDSSCSVISKTLQECSELQEGS</sequence>
<feature type="domain" description="Ig-like" evidence="3">
    <location>
        <begin position="164"/>
        <end position="258"/>
    </location>
</feature>
<protein>
    <recommendedName>
        <fullName evidence="3">Ig-like domain-containing protein</fullName>
    </recommendedName>
</protein>
<dbReference type="EMBL" id="JANPWB010000014">
    <property type="protein sequence ID" value="KAJ1095738.1"/>
    <property type="molecule type" value="Genomic_DNA"/>
</dbReference>
<dbReference type="InterPro" id="IPR013783">
    <property type="entry name" value="Ig-like_fold"/>
</dbReference>
<evidence type="ECO:0000259" key="3">
    <source>
        <dbReference type="PROSITE" id="PS50835"/>
    </source>
</evidence>
<dbReference type="InterPro" id="IPR003597">
    <property type="entry name" value="Ig_C1-set"/>
</dbReference>
<keyword evidence="2" id="KW-0325">Glycoprotein</keyword>
<reference evidence="4" key="1">
    <citation type="journal article" date="2022" name="bioRxiv">
        <title>Sequencing and chromosome-scale assembly of the giantPleurodeles waltlgenome.</title>
        <authorList>
            <person name="Brown T."/>
            <person name="Elewa A."/>
            <person name="Iarovenko S."/>
            <person name="Subramanian E."/>
            <person name="Araus A.J."/>
            <person name="Petzold A."/>
            <person name="Susuki M."/>
            <person name="Suzuki K.-i.T."/>
            <person name="Hayashi T."/>
            <person name="Toyoda A."/>
            <person name="Oliveira C."/>
            <person name="Osipova E."/>
            <person name="Leigh N.D."/>
            <person name="Simon A."/>
            <person name="Yun M.H."/>
        </authorList>
    </citation>
    <scope>NUCLEOTIDE SEQUENCE</scope>
    <source>
        <strain evidence="4">20211129_DDA</strain>
        <tissue evidence="4">Liver</tissue>
    </source>
</reference>
<evidence type="ECO:0000256" key="1">
    <source>
        <dbReference type="ARBA" id="ARBA00023157"/>
    </source>
</evidence>
<dbReference type="CDD" id="cd00099">
    <property type="entry name" value="IgV"/>
    <property type="match status" value="1"/>
</dbReference>
<keyword evidence="5" id="KW-1185">Reference proteome</keyword>
<dbReference type="Pfam" id="PF07686">
    <property type="entry name" value="V-set"/>
    <property type="match status" value="1"/>
</dbReference>
<dbReference type="InterPro" id="IPR007110">
    <property type="entry name" value="Ig-like_dom"/>
</dbReference>
<proteinExistence type="predicted"/>
<dbReference type="PROSITE" id="PS50835">
    <property type="entry name" value="IG_LIKE"/>
    <property type="match status" value="2"/>
</dbReference>